<comment type="pathway">
    <text evidence="1 11">Cofactor biosynthesis; riboflavin biosynthesis; 5-amino-6-(D-ribitylamino)uracil from GTP: step 1/4.</text>
</comment>
<dbReference type="Pfam" id="PF00925">
    <property type="entry name" value="GTP_cyclohydro2"/>
    <property type="match status" value="1"/>
</dbReference>
<dbReference type="GO" id="GO:0008270">
    <property type="term" value="F:zinc ion binding"/>
    <property type="evidence" value="ECO:0007669"/>
    <property type="project" value="UniProtKB-UniRule"/>
</dbReference>
<dbReference type="EMBL" id="LAQT01000008">
    <property type="protein sequence ID" value="KPC53060.1"/>
    <property type="molecule type" value="Genomic_DNA"/>
</dbReference>
<dbReference type="NCBIfam" id="TIGR00505">
    <property type="entry name" value="ribA"/>
    <property type="match status" value="1"/>
</dbReference>
<evidence type="ECO:0000256" key="11">
    <source>
        <dbReference type="HAMAP-Rule" id="MF_00179"/>
    </source>
</evidence>
<dbReference type="GO" id="GO:0003935">
    <property type="term" value="F:GTP cyclohydrolase II activity"/>
    <property type="evidence" value="ECO:0007669"/>
    <property type="project" value="UniProtKB-UniRule"/>
</dbReference>
<organism evidence="13 14">
    <name type="scientific">Amantichitinum ursilacus</name>
    <dbReference type="NCBI Taxonomy" id="857265"/>
    <lineage>
        <taxon>Bacteria</taxon>
        <taxon>Pseudomonadati</taxon>
        <taxon>Pseudomonadota</taxon>
        <taxon>Betaproteobacteria</taxon>
        <taxon>Neisseriales</taxon>
        <taxon>Chitinibacteraceae</taxon>
        <taxon>Amantichitinum</taxon>
    </lineage>
</organism>
<dbReference type="InterPro" id="IPR032677">
    <property type="entry name" value="GTP_cyclohydro_II"/>
</dbReference>
<dbReference type="STRING" id="857265.WG78_11235"/>
<evidence type="ECO:0000256" key="1">
    <source>
        <dbReference type="ARBA" id="ARBA00004853"/>
    </source>
</evidence>
<evidence type="ECO:0000259" key="12">
    <source>
        <dbReference type="Pfam" id="PF00925"/>
    </source>
</evidence>
<feature type="binding site" evidence="11">
    <location>
        <position position="170"/>
    </location>
    <ligand>
        <name>GTP</name>
        <dbReference type="ChEBI" id="CHEBI:37565"/>
    </ligand>
</feature>
<dbReference type="Proteomes" id="UP000037939">
    <property type="component" value="Unassembled WGS sequence"/>
</dbReference>
<evidence type="ECO:0000256" key="5">
    <source>
        <dbReference type="ARBA" id="ARBA00022741"/>
    </source>
</evidence>
<dbReference type="GO" id="GO:0005525">
    <property type="term" value="F:GTP binding"/>
    <property type="evidence" value="ECO:0007669"/>
    <property type="project" value="UniProtKB-KW"/>
</dbReference>
<keyword evidence="8 11" id="KW-0342">GTP-binding</keyword>
<evidence type="ECO:0000313" key="14">
    <source>
        <dbReference type="Proteomes" id="UP000037939"/>
    </source>
</evidence>
<feature type="binding site" evidence="11">
    <location>
        <position position="165"/>
    </location>
    <ligand>
        <name>GTP</name>
        <dbReference type="ChEBI" id="CHEBI:37565"/>
    </ligand>
</feature>
<comment type="cofactor">
    <cofactor evidence="11">
        <name>Zn(2+)</name>
        <dbReference type="ChEBI" id="CHEBI:29105"/>
    </cofactor>
    <text evidence="11">Binds 1 zinc ion per subunit.</text>
</comment>
<evidence type="ECO:0000256" key="2">
    <source>
        <dbReference type="ARBA" id="ARBA00005520"/>
    </source>
</evidence>
<sequence length="223" mass="24374">MSASIVNPVACTTPLELVDPVAVSRLPTKHGEFTAHVYRSRLDGVEHMALVAGEINCKSAVLVRLHSECLTGDVFGSLRCDCGEQLDMALQRIIQHGSGVLLYLRGQEGRGIGLAHKIQAYALQDQGLDTVDANTAQGLPIDARSYDAAAEILRHLGIRSVRLMSNNPLKLAALQNAGLPVTERVVHQVEPNDENRHYLETKRLRMGHMLAPDVSLTYRPKGE</sequence>
<evidence type="ECO:0000256" key="3">
    <source>
        <dbReference type="ARBA" id="ARBA00022619"/>
    </source>
</evidence>
<proteinExistence type="inferred from homology"/>
<dbReference type="SUPFAM" id="SSF142695">
    <property type="entry name" value="RibA-like"/>
    <property type="match status" value="1"/>
</dbReference>
<evidence type="ECO:0000256" key="10">
    <source>
        <dbReference type="ARBA" id="ARBA00049295"/>
    </source>
</evidence>
<dbReference type="PANTHER" id="PTHR21327:SF18">
    <property type="entry name" value="3,4-DIHYDROXY-2-BUTANONE 4-PHOSPHATE SYNTHASE"/>
    <property type="match status" value="1"/>
</dbReference>
<dbReference type="PATRIC" id="fig|857265.3.peg.2307"/>
<evidence type="ECO:0000256" key="7">
    <source>
        <dbReference type="ARBA" id="ARBA00022833"/>
    </source>
</evidence>
<keyword evidence="6 11" id="KW-0378">Hydrolase</keyword>
<reference evidence="13 14" key="1">
    <citation type="submission" date="2015-07" db="EMBL/GenBank/DDBJ databases">
        <title>Draft genome sequence of the Amantichitinum ursilacus IGB-41, a new chitin-degrading bacterium.</title>
        <authorList>
            <person name="Kirstahler P."/>
            <person name="Guenther M."/>
            <person name="Grumaz C."/>
            <person name="Rupp S."/>
            <person name="Zibek S."/>
            <person name="Sohn K."/>
        </authorList>
    </citation>
    <scope>NUCLEOTIDE SEQUENCE [LARGE SCALE GENOMIC DNA]</scope>
    <source>
        <strain evidence="13 14">IGB-41</strain>
    </source>
</reference>
<comment type="similarity">
    <text evidence="2">In the N-terminal section; belongs to the DHBP synthase family.</text>
</comment>
<keyword evidence="7 11" id="KW-0862">Zinc</keyword>
<comment type="function">
    <text evidence="9 11">Catalyzes the conversion of GTP to 2,5-diamino-6-ribosylamino-4(3H)-pyrimidinone 5'-phosphate (DARP), formate and pyrophosphate.</text>
</comment>
<dbReference type="GO" id="GO:0005829">
    <property type="term" value="C:cytosol"/>
    <property type="evidence" value="ECO:0007669"/>
    <property type="project" value="TreeGrafter"/>
</dbReference>
<dbReference type="OrthoDB" id="9793111at2"/>
<feature type="active site" description="Proton acceptor" evidence="11">
    <location>
        <position position="142"/>
    </location>
</feature>
<dbReference type="FunFam" id="3.40.50.10990:FF:000001">
    <property type="entry name" value="Riboflavin biosynthesis protein RibBA"/>
    <property type="match status" value="1"/>
</dbReference>
<evidence type="ECO:0000256" key="4">
    <source>
        <dbReference type="ARBA" id="ARBA00022723"/>
    </source>
</evidence>
<keyword evidence="3 11" id="KW-0686">Riboflavin biosynthesis</keyword>
<dbReference type="GO" id="GO:0008686">
    <property type="term" value="F:3,4-dihydroxy-2-butanone-4-phosphate synthase activity"/>
    <property type="evidence" value="ECO:0007669"/>
    <property type="project" value="TreeGrafter"/>
</dbReference>
<accession>A0A0N1JSV7</accession>
<dbReference type="PANTHER" id="PTHR21327">
    <property type="entry name" value="GTP CYCLOHYDROLASE II-RELATED"/>
    <property type="match status" value="1"/>
</dbReference>
<evidence type="ECO:0000256" key="6">
    <source>
        <dbReference type="ARBA" id="ARBA00022801"/>
    </source>
</evidence>
<keyword evidence="14" id="KW-1185">Reference proteome</keyword>
<keyword evidence="5 11" id="KW-0547">Nucleotide-binding</keyword>
<protein>
    <recommendedName>
        <fullName evidence="11">GTP cyclohydrolase-2</fullName>
        <ecNumber evidence="11">3.5.4.25</ecNumber>
    </recommendedName>
    <alternativeName>
        <fullName evidence="11">GTP cyclohydrolase II</fullName>
    </alternativeName>
</protein>
<dbReference type="InterPro" id="IPR036144">
    <property type="entry name" value="RibA-like_sf"/>
</dbReference>
<feature type="binding site" evidence="11">
    <location>
        <position position="69"/>
    </location>
    <ligand>
        <name>Zn(2+)</name>
        <dbReference type="ChEBI" id="CHEBI:29105"/>
        <note>catalytic</note>
    </ligand>
</feature>
<dbReference type="GO" id="GO:0009231">
    <property type="term" value="P:riboflavin biosynthetic process"/>
    <property type="evidence" value="ECO:0007669"/>
    <property type="project" value="UniProtKB-UniRule"/>
</dbReference>
<gene>
    <name evidence="13" type="primary">ribBA_2</name>
    <name evidence="11" type="synonym">ribA</name>
    <name evidence="13" type="ORF">WG78_11235</name>
</gene>
<dbReference type="HAMAP" id="MF_00179">
    <property type="entry name" value="RibA"/>
    <property type="match status" value="1"/>
</dbReference>
<dbReference type="Gene3D" id="3.40.50.10990">
    <property type="entry name" value="GTP cyclohydrolase II"/>
    <property type="match status" value="1"/>
</dbReference>
<feature type="binding site" evidence="11">
    <location>
        <position position="82"/>
    </location>
    <ligand>
        <name>Zn(2+)</name>
        <dbReference type="ChEBI" id="CHEBI:29105"/>
        <note>catalytic</note>
    </ligand>
</feature>
<dbReference type="EC" id="3.5.4.25" evidence="11"/>
<dbReference type="RefSeq" id="WP_053937895.1">
    <property type="nucleotide sequence ID" value="NZ_LAQT01000008.1"/>
</dbReference>
<evidence type="ECO:0000313" key="13">
    <source>
        <dbReference type="EMBL" id="KPC53060.1"/>
    </source>
</evidence>
<feature type="binding site" evidence="11">
    <location>
        <position position="80"/>
    </location>
    <ligand>
        <name>Zn(2+)</name>
        <dbReference type="ChEBI" id="CHEBI:29105"/>
        <note>catalytic</note>
    </ligand>
</feature>
<feature type="active site" description="Nucleophile" evidence="11">
    <location>
        <position position="144"/>
    </location>
</feature>
<dbReference type="NCBIfam" id="NF001591">
    <property type="entry name" value="PRK00393.1"/>
    <property type="match status" value="1"/>
</dbReference>
<keyword evidence="4 11" id="KW-0479">Metal-binding</keyword>
<feature type="binding site" evidence="11">
    <location>
        <begin position="64"/>
        <end position="68"/>
    </location>
    <ligand>
        <name>GTP</name>
        <dbReference type="ChEBI" id="CHEBI:37565"/>
    </ligand>
</feature>
<comment type="catalytic activity">
    <reaction evidence="10 11">
        <text>GTP + 4 H2O = 2,5-diamino-6-hydroxy-4-(5-phosphoribosylamino)-pyrimidine + formate + 2 phosphate + 3 H(+)</text>
        <dbReference type="Rhea" id="RHEA:23704"/>
        <dbReference type="ChEBI" id="CHEBI:15377"/>
        <dbReference type="ChEBI" id="CHEBI:15378"/>
        <dbReference type="ChEBI" id="CHEBI:15740"/>
        <dbReference type="ChEBI" id="CHEBI:37565"/>
        <dbReference type="ChEBI" id="CHEBI:43474"/>
        <dbReference type="ChEBI" id="CHEBI:58614"/>
        <dbReference type="EC" id="3.5.4.25"/>
    </reaction>
</comment>
<feature type="binding site" evidence="11">
    <location>
        <begin position="108"/>
        <end position="110"/>
    </location>
    <ligand>
        <name>GTP</name>
        <dbReference type="ChEBI" id="CHEBI:37565"/>
    </ligand>
</feature>
<dbReference type="CDD" id="cd00641">
    <property type="entry name" value="GTP_cyclohydro2"/>
    <property type="match status" value="1"/>
</dbReference>
<feature type="binding site" evidence="11">
    <location>
        <position position="130"/>
    </location>
    <ligand>
        <name>GTP</name>
        <dbReference type="ChEBI" id="CHEBI:37565"/>
    </ligand>
</feature>
<name>A0A0N1JSV7_9NEIS</name>
<feature type="binding site" evidence="11">
    <location>
        <position position="85"/>
    </location>
    <ligand>
        <name>GTP</name>
        <dbReference type="ChEBI" id="CHEBI:37565"/>
    </ligand>
</feature>
<dbReference type="AlphaFoldDB" id="A0A0N1JSV7"/>
<dbReference type="InterPro" id="IPR000926">
    <property type="entry name" value="RibA"/>
</dbReference>
<evidence type="ECO:0000256" key="8">
    <source>
        <dbReference type="ARBA" id="ARBA00023134"/>
    </source>
</evidence>
<evidence type="ECO:0000256" key="9">
    <source>
        <dbReference type="ARBA" id="ARBA00043932"/>
    </source>
</evidence>
<comment type="caution">
    <text evidence="13">The sequence shown here is derived from an EMBL/GenBank/DDBJ whole genome shotgun (WGS) entry which is preliminary data.</text>
</comment>
<comment type="similarity">
    <text evidence="11">Belongs to the GTP cyclohydrolase II family.</text>
</comment>
<dbReference type="UniPathway" id="UPA00275">
    <property type="reaction ID" value="UER00400"/>
</dbReference>
<feature type="domain" description="GTP cyclohydrolase II" evidence="12">
    <location>
        <begin position="23"/>
        <end position="185"/>
    </location>
</feature>